<evidence type="ECO:0000313" key="11">
    <source>
        <dbReference type="Proteomes" id="UP000248887"/>
    </source>
</evidence>
<keyword evidence="4 8" id="KW-0812">Transmembrane</keyword>
<comment type="similarity">
    <text evidence="2">Belongs to the bacterial sugar transferase family.</text>
</comment>
<dbReference type="EMBL" id="QFQD01000036">
    <property type="protein sequence ID" value="PZQ82017.1"/>
    <property type="molecule type" value="Genomic_DNA"/>
</dbReference>
<proteinExistence type="inferred from homology"/>
<evidence type="ECO:0000259" key="9">
    <source>
        <dbReference type="Pfam" id="PF02397"/>
    </source>
</evidence>
<comment type="subcellular location">
    <subcellularLocation>
        <location evidence="1">Membrane</location>
        <topology evidence="1">Multi-pass membrane protein</topology>
    </subcellularLocation>
</comment>
<accession>A0A2W5SGN5</accession>
<evidence type="ECO:0000256" key="1">
    <source>
        <dbReference type="ARBA" id="ARBA00004141"/>
    </source>
</evidence>
<dbReference type="InterPro" id="IPR003362">
    <property type="entry name" value="Bact_transf"/>
</dbReference>
<keyword evidence="3" id="KW-0808">Transferase</keyword>
<dbReference type="Proteomes" id="UP000248887">
    <property type="component" value="Unassembled WGS sequence"/>
</dbReference>
<evidence type="ECO:0000256" key="5">
    <source>
        <dbReference type="ARBA" id="ARBA00022989"/>
    </source>
</evidence>
<dbReference type="NCBIfam" id="TIGR03025">
    <property type="entry name" value="EPS_sugtrans"/>
    <property type="match status" value="1"/>
</dbReference>
<dbReference type="Pfam" id="PF02397">
    <property type="entry name" value="Bac_transf"/>
    <property type="match status" value="1"/>
</dbReference>
<dbReference type="GO" id="GO:0016780">
    <property type="term" value="F:phosphotransferase activity, for other substituted phosphate groups"/>
    <property type="evidence" value="ECO:0007669"/>
    <property type="project" value="TreeGrafter"/>
</dbReference>
<evidence type="ECO:0000256" key="2">
    <source>
        <dbReference type="ARBA" id="ARBA00006464"/>
    </source>
</evidence>
<feature type="transmembrane region" description="Helical" evidence="8">
    <location>
        <begin position="283"/>
        <end position="306"/>
    </location>
</feature>
<name>A0A2W5SGN5_ANCNO</name>
<dbReference type="PANTHER" id="PTHR30576:SF0">
    <property type="entry name" value="UNDECAPRENYL-PHOSPHATE N-ACETYLGALACTOSAMINYL 1-PHOSPHATE TRANSFERASE-RELATED"/>
    <property type="match status" value="1"/>
</dbReference>
<comment type="caution">
    <text evidence="10">The sequence shown here is derived from an EMBL/GenBank/DDBJ whole genome shotgun (WGS) entry which is preliminary data.</text>
</comment>
<feature type="transmembrane region" description="Helical" evidence="8">
    <location>
        <begin position="37"/>
        <end position="57"/>
    </location>
</feature>
<reference evidence="10 11" key="1">
    <citation type="submission" date="2017-08" db="EMBL/GenBank/DDBJ databases">
        <title>Infants hospitalized years apart are colonized by the same room-sourced microbial strains.</title>
        <authorList>
            <person name="Brooks B."/>
            <person name="Olm M.R."/>
            <person name="Firek B.A."/>
            <person name="Baker R."/>
            <person name="Thomas B.C."/>
            <person name="Morowitz M.J."/>
            <person name="Banfield J.F."/>
        </authorList>
    </citation>
    <scope>NUCLEOTIDE SEQUENCE [LARGE SCALE GENOMIC DNA]</scope>
    <source>
        <strain evidence="10">S2_005_001_R2_27</strain>
    </source>
</reference>
<keyword evidence="7" id="KW-0270">Exopolysaccharide synthesis</keyword>
<evidence type="ECO:0000256" key="4">
    <source>
        <dbReference type="ARBA" id="ARBA00022692"/>
    </source>
</evidence>
<dbReference type="PANTHER" id="PTHR30576">
    <property type="entry name" value="COLANIC BIOSYNTHESIS UDP-GLUCOSE LIPID CARRIER TRANSFERASE"/>
    <property type="match status" value="1"/>
</dbReference>
<evidence type="ECO:0000256" key="3">
    <source>
        <dbReference type="ARBA" id="ARBA00022679"/>
    </source>
</evidence>
<dbReference type="GO" id="GO:0000271">
    <property type="term" value="P:polysaccharide biosynthetic process"/>
    <property type="evidence" value="ECO:0007669"/>
    <property type="project" value="UniProtKB-KW"/>
</dbReference>
<dbReference type="GO" id="GO:0016020">
    <property type="term" value="C:membrane"/>
    <property type="evidence" value="ECO:0007669"/>
    <property type="project" value="UniProtKB-SubCell"/>
</dbReference>
<evidence type="ECO:0000256" key="6">
    <source>
        <dbReference type="ARBA" id="ARBA00023136"/>
    </source>
</evidence>
<evidence type="ECO:0000256" key="8">
    <source>
        <dbReference type="SAM" id="Phobius"/>
    </source>
</evidence>
<organism evidence="10 11">
    <name type="scientific">Ancylobacter novellus</name>
    <name type="common">Thiobacillus novellus</name>
    <dbReference type="NCBI Taxonomy" id="921"/>
    <lineage>
        <taxon>Bacteria</taxon>
        <taxon>Pseudomonadati</taxon>
        <taxon>Pseudomonadota</taxon>
        <taxon>Alphaproteobacteria</taxon>
        <taxon>Hyphomicrobiales</taxon>
        <taxon>Xanthobacteraceae</taxon>
        <taxon>Ancylobacter</taxon>
    </lineage>
</organism>
<keyword evidence="5 8" id="KW-1133">Transmembrane helix</keyword>
<evidence type="ECO:0000313" key="10">
    <source>
        <dbReference type="EMBL" id="PZQ82017.1"/>
    </source>
</evidence>
<dbReference type="InterPro" id="IPR017475">
    <property type="entry name" value="EPS_sugar_tfrase"/>
</dbReference>
<feature type="transmembrane region" description="Helical" evidence="8">
    <location>
        <begin position="69"/>
        <end position="90"/>
    </location>
</feature>
<feature type="domain" description="Bacterial sugar transferase" evidence="9">
    <location>
        <begin position="280"/>
        <end position="468"/>
    </location>
</feature>
<feature type="transmembrane region" description="Helical" evidence="8">
    <location>
        <begin position="135"/>
        <end position="156"/>
    </location>
</feature>
<sequence length="473" mass="52501">MTELGSRKGLFQAAGQGRVRRSSDFVWRHRHLLRGGVTIVAAVADLVAMFLACLLGTLLRHGDFDGGNWVQTFILVAPIYLLAAVAMRAYRPSSLRSLGRSLLSGTVAFFVSTTIALSAAFALKVGASLSRLETGYAVLIALCLLTTVRIVGVYVLRRLFLSVIEPRLIVLTDGVGMAGSDDRLTRLVDVRQIDLRPALGDPRFLDRVSRTVRDADRVILSFSNLDERLKWAEAMRVSGIDAEIVADLGDVKPLALSHWRHHTTLVISRGPLKLGERITKRGFDLVVASGMLLVAGPIIAVAAVLVKLDSKGPVFFIQERVGRNNRTYRCFKLRTMRVDTIDQSGEVSTSRNDERVTRLGYFLRRTSIDELPQLFNVLRGEMSLVGPRPHALGSRAEGALFWELVPEYWTRHSMKPGVTGLAQIRGYRGATHNREAIVDRVAADLEYINSWSLWLDIKILVRTIKVAIHPNAY</sequence>
<evidence type="ECO:0000256" key="7">
    <source>
        <dbReference type="ARBA" id="ARBA00023169"/>
    </source>
</evidence>
<protein>
    <recommendedName>
        <fullName evidence="9">Bacterial sugar transferase domain-containing protein</fullName>
    </recommendedName>
</protein>
<feature type="transmembrane region" description="Helical" evidence="8">
    <location>
        <begin position="102"/>
        <end position="123"/>
    </location>
</feature>
<keyword evidence="6 8" id="KW-0472">Membrane</keyword>
<dbReference type="AlphaFoldDB" id="A0A2W5SGN5"/>
<gene>
    <name evidence="10" type="ORF">DI549_12630</name>
</gene>